<comment type="caution">
    <text evidence="1">The sequence shown here is derived from an EMBL/GenBank/DDBJ whole genome shotgun (WGS) entry which is preliminary data.</text>
</comment>
<keyword evidence="2" id="KW-1185">Reference proteome</keyword>
<gene>
    <name evidence="1" type="ORF">N8T08_008849</name>
</gene>
<reference evidence="1 2" key="1">
    <citation type="journal article" date="2023" name="ACS Omega">
        <title>Identification of the Neoaspergillic Acid Biosynthesis Gene Cluster by Establishing an In Vitro CRISPR-Ribonucleoprotein Genetic System in Aspergillus melleus.</title>
        <authorList>
            <person name="Yuan B."/>
            <person name="Grau M.F."/>
            <person name="Murata R.M."/>
            <person name="Torok T."/>
            <person name="Venkateswaran K."/>
            <person name="Stajich J.E."/>
            <person name="Wang C.C.C."/>
        </authorList>
    </citation>
    <scope>NUCLEOTIDE SEQUENCE [LARGE SCALE GENOMIC DNA]</scope>
    <source>
        <strain evidence="1 2">IMV 1140</strain>
    </source>
</reference>
<dbReference type="Proteomes" id="UP001177260">
    <property type="component" value="Unassembled WGS sequence"/>
</dbReference>
<dbReference type="EMBL" id="JAOPJF010000060">
    <property type="protein sequence ID" value="KAK1141751.1"/>
    <property type="molecule type" value="Genomic_DNA"/>
</dbReference>
<organism evidence="1 2">
    <name type="scientific">Aspergillus melleus</name>
    <dbReference type="NCBI Taxonomy" id="138277"/>
    <lineage>
        <taxon>Eukaryota</taxon>
        <taxon>Fungi</taxon>
        <taxon>Dikarya</taxon>
        <taxon>Ascomycota</taxon>
        <taxon>Pezizomycotina</taxon>
        <taxon>Eurotiomycetes</taxon>
        <taxon>Eurotiomycetidae</taxon>
        <taxon>Eurotiales</taxon>
        <taxon>Aspergillaceae</taxon>
        <taxon>Aspergillus</taxon>
        <taxon>Aspergillus subgen. Circumdati</taxon>
    </lineage>
</organism>
<sequence>MPTTRSKSKRAEEELSSSPKPSIRDSVHWEQNAFWAMINAEKNWPCYNMDKAEDRETFFNKISIGIKEHVDSMHEKIQGLSDEQKSRIISELEGVCLQEDWDTLRSEVSACTLRHFGEVLAEAMIYKVIFTTFYENPFWHLDGKMGPEDNDVDPYFARAMEHLYGQFFLEDPEAATLWRMQLFRLMRHGAGNKSLGVSDDCLLRYNRERVAPFRALATELLERESFQWLLKDEKDLVSREIRLKSLARAIDVAASKICTMEGAYGGHTLFYTLAELGATYSQTTPDYAGHMRPHRFNREPEDSYDDLEGHRLVLIVRPAVTTMLSPFRKWLVQNNETIEVACSGIVVTGRFVPVTERDIKKEKEEGDSTGEGGALVYDNLSTFY</sequence>
<evidence type="ECO:0000313" key="2">
    <source>
        <dbReference type="Proteomes" id="UP001177260"/>
    </source>
</evidence>
<name>A0ACC3AV35_9EURO</name>
<proteinExistence type="predicted"/>
<evidence type="ECO:0000313" key="1">
    <source>
        <dbReference type="EMBL" id="KAK1141751.1"/>
    </source>
</evidence>
<accession>A0ACC3AV35</accession>
<protein>
    <submittedName>
        <fullName evidence="1">Uncharacterized protein</fullName>
    </submittedName>
</protein>